<dbReference type="Pfam" id="PF00550">
    <property type="entry name" value="PP-binding"/>
    <property type="match status" value="1"/>
</dbReference>
<dbReference type="RefSeq" id="WP_318296990.1">
    <property type="nucleotide sequence ID" value="NZ_BAAABQ010000027.1"/>
</dbReference>
<dbReference type="Proteomes" id="UP000517916">
    <property type="component" value="Unassembled WGS sequence"/>
</dbReference>
<evidence type="ECO:0000259" key="3">
    <source>
        <dbReference type="PROSITE" id="PS50075"/>
    </source>
</evidence>
<dbReference type="Gene3D" id="3.40.50.12780">
    <property type="entry name" value="N-terminal domain of ligase-like"/>
    <property type="match status" value="1"/>
</dbReference>
<dbReference type="InterPro" id="IPR009081">
    <property type="entry name" value="PP-bd_ACP"/>
</dbReference>
<name>A0ABR6BZM1_9PSEU</name>
<dbReference type="PANTHER" id="PTHR45527">
    <property type="entry name" value="NONRIBOSOMAL PEPTIDE SYNTHETASE"/>
    <property type="match status" value="1"/>
</dbReference>
<dbReference type="PROSITE" id="PS50075">
    <property type="entry name" value="CARRIER"/>
    <property type="match status" value="1"/>
</dbReference>
<protein>
    <submittedName>
        <fullName evidence="4">Non-ribosomal peptide synthetase-like protein</fullName>
    </submittedName>
</protein>
<dbReference type="CDD" id="cd05930">
    <property type="entry name" value="A_NRPS"/>
    <property type="match status" value="1"/>
</dbReference>
<gene>
    <name evidence="4" type="ORF">BC739_009263</name>
</gene>
<dbReference type="Gene3D" id="2.160.10.10">
    <property type="entry name" value="Hexapeptide repeat proteins"/>
    <property type="match status" value="2"/>
</dbReference>
<dbReference type="InterPro" id="IPR042099">
    <property type="entry name" value="ANL_N_sf"/>
</dbReference>
<dbReference type="PANTHER" id="PTHR45527:SF1">
    <property type="entry name" value="FATTY ACID SYNTHASE"/>
    <property type="match status" value="1"/>
</dbReference>
<feature type="compositionally biased region" description="Low complexity" evidence="1">
    <location>
        <begin position="1342"/>
        <end position="1360"/>
    </location>
</feature>
<reference evidence="4 5" key="1">
    <citation type="submission" date="2020-08" db="EMBL/GenBank/DDBJ databases">
        <title>Genomic Encyclopedia of Archaeal and Bacterial Type Strains, Phase II (KMG-II): from individual species to whole genera.</title>
        <authorList>
            <person name="Goeker M."/>
        </authorList>
    </citation>
    <scope>NUCLEOTIDE SEQUENCE [LARGE SCALE GENOMIC DNA]</scope>
    <source>
        <strain evidence="4 5">DSM 43850</strain>
    </source>
</reference>
<feature type="transmembrane region" description="Helical" evidence="2">
    <location>
        <begin position="1173"/>
        <end position="1190"/>
    </location>
</feature>
<feature type="transmembrane region" description="Helical" evidence="2">
    <location>
        <begin position="682"/>
        <end position="704"/>
    </location>
</feature>
<dbReference type="InterPro" id="IPR012728">
    <property type="entry name" value="Pls/PosA_C"/>
</dbReference>
<feature type="transmembrane region" description="Helical" evidence="2">
    <location>
        <begin position="648"/>
        <end position="670"/>
    </location>
</feature>
<dbReference type="NCBIfam" id="TIGR02353">
    <property type="entry name" value="NRPS_term_dom"/>
    <property type="match status" value="1"/>
</dbReference>
<dbReference type="InterPro" id="IPR025110">
    <property type="entry name" value="AMP-bd_C"/>
</dbReference>
<dbReference type="NCBIfam" id="TIGR01733">
    <property type="entry name" value="AA-adenyl-dom"/>
    <property type="match status" value="1"/>
</dbReference>
<dbReference type="EMBL" id="JACJID010000010">
    <property type="protein sequence ID" value="MBA8932004.1"/>
    <property type="molecule type" value="Genomic_DNA"/>
</dbReference>
<feature type="transmembrane region" description="Helical" evidence="2">
    <location>
        <begin position="924"/>
        <end position="946"/>
    </location>
</feature>
<evidence type="ECO:0000256" key="1">
    <source>
        <dbReference type="SAM" id="MobiDB-lite"/>
    </source>
</evidence>
<organism evidence="4 5">
    <name type="scientific">Kutzneria viridogrisea</name>
    <dbReference type="NCBI Taxonomy" id="47990"/>
    <lineage>
        <taxon>Bacteria</taxon>
        <taxon>Bacillati</taxon>
        <taxon>Actinomycetota</taxon>
        <taxon>Actinomycetes</taxon>
        <taxon>Pseudonocardiales</taxon>
        <taxon>Pseudonocardiaceae</taxon>
        <taxon>Kutzneria</taxon>
    </lineage>
</organism>
<dbReference type="InterPro" id="IPR010071">
    <property type="entry name" value="AA_adenyl_dom"/>
</dbReference>
<feature type="transmembrane region" description="Helical" evidence="2">
    <location>
        <begin position="724"/>
        <end position="748"/>
    </location>
</feature>
<dbReference type="Pfam" id="PF00501">
    <property type="entry name" value="AMP-binding"/>
    <property type="match status" value="1"/>
</dbReference>
<dbReference type="InterPro" id="IPR000873">
    <property type="entry name" value="AMP-dep_synth/lig_dom"/>
</dbReference>
<dbReference type="InterPro" id="IPR020845">
    <property type="entry name" value="AMP-binding_CS"/>
</dbReference>
<dbReference type="Gene3D" id="1.10.1200.10">
    <property type="entry name" value="ACP-like"/>
    <property type="match status" value="1"/>
</dbReference>
<feature type="region of interest" description="Disordered" evidence="1">
    <location>
        <begin position="1338"/>
        <end position="1366"/>
    </location>
</feature>
<dbReference type="SUPFAM" id="SSF51161">
    <property type="entry name" value="Trimeric LpxA-like enzymes"/>
    <property type="match status" value="2"/>
</dbReference>
<keyword evidence="2" id="KW-0472">Membrane</keyword>
<evidence type="ECO:0000313" key="4">
    <source>
        <dbReference type="EMBL" id="MBA8932004.1"/>
    </source>
</evidence>
<accession>A0ABR6BZM1</accession>
<dbReference type="InterPro" id="IPR011004">
    <property type="entry name" value="Trimer_LpxA-like_sf"/>
</dbReference>
<keyword evidence="2" id="KW-1133">Transmembrane helix</keyword>
<comment type="caution">
    <text evidence="4">The sequence shown here is derived from an EMBL/GenBank/DDBJ whole genome shotgun (WGS) entry which is preliminary data.</text>
</comment>
<dbReference type="Gene3D" id="3.30.300.30">
    <property type="match status" value="1"/>
</dbReference>
<sequence>MTGIESTTRLAELVLVGAASERGPRWRSGERLHHLFEQRCRVLRASGHHDRLAVDAEGQALTYDQLDRRANQLARHLLALGARPGDRIGLLFDQPVHCYLGMLAVLKINAAYVPLDPGFPPDRLSYILRDAGVRMVLCSADLPERAETRTVVSLDQAQRLVDEQDDSCLTESERGEPVDELCYIVYTSGSTGRPKGVAIQHASICNFVRVAAEVYGLRPQDRVYQGMTIAFDFSVEEIWVPLVTGATLVPKPGGGPLIGAELHQFLTARGVTALCCVPTLLATLEEDLPDLRFLLVSGEACPQDLVNRWHLPGRRFLNVYGPTEATVTATWTTLHPNRPVTIGVPLPTYSVVVLDPVEDRALARGELGEIGIAGPGLAEGYVNREDLTDRAFVPDFLGIGNNPSGRIYRTGDLGRVNDQGEVEYHGRLDTQVKIRGFRVELTEIESVLSQAPGIAQAVVSTYEPEPGMPELVAYYTASRSRGRVDPGLVRQWLADHLPGYMVPTYLEELDAIPVLASGKADRKRLPAPSGERGGAAPHHLVAPATDTERYLAAELAQILRVEQVSVDSHFFDDLGANSLLMARLCARTRAHRDLMPVSMREVYLHPTIRSLAAAQPPGTPATPEPGDQAATEPAVSTLRYVLCGALQFLFFLAYSYGVALLAVGGYAWISQGDGLLATYLRAVEYGVAGFTGLCAVPIIAKWLLIGRWKPQQIQVWSLAYLRFWAVKALIRSSPLVLFTGSPLYVLYLRALGATIGPRVVIFSRIVPVCTDLLTIGANTVIRKDSYFTCYRARSGLIHTGPVHLGRHVLVGEATVLDLGTSLGDWSQLGHNSSLQTAQTVPAGQSWHGSPAQPSDVDYRVIGPVGCGSVRRIAFCLAQLCGVLCLYLPLGVGLVVKLVQRFPTFTELSDPPAAVLSNWVLYRDAVVLSGVVFLGALLLGLVLVGTVPKVLNLVLRPDVVYPLYGFHYWAHRVIARLTNSQAFMNLFGDSSYIVHYLIWLGYDLGVVEQTGSNFGLALKHETPFHVAVGTGTMVSDGLSVINADYSSSSFRLSRARIGARSFLGTNVVYPARATTGDNCLFATKVMVPVDGPAREGVGLLGSPSFEIPRSVRRDARFTELAGGPLRRRRLAAKNRHNAATIGIYLFAHWVHFLVQLLLVMIAGELYPEFGPTTFALYIVVAPVVTIGYFVFMERAAMAFRKLRPRFCSIYDPYYWLHERFWKFSALQYQRVLNGTTFKNVVLRLQGVRTGGRVLDNGCVISERSLVTLGRGCTLNEGSTIQGHSLEDGVFKSDHITIGADCTVGINALVHYAVRMGEGAVLDADSFLMKGEEVAAGSRWRGNPARQIGAPPAPAIAHAPLARPRELS</sequence>
<dbReference type="Pfam" id="PF13193">
    <property type="entry name" value="AMP-binding_C"/>
    <property type="match status" value="1"/>
</dbReference>
<proteinExistence type="predicted"/>
<evidence type="ECO:0000256" key="2">
    <source>
        <dbReference type="SAM" id="Phobius"/>
    </source>
</evidence>
<dbReference type="InterPro" id="IPR045851">
    <property type="entry name" value="AMP-bd_C_sf"/>
</dbReference>
<dbReference type="PROSITE" id="PS00455">
    <property type="entry name" value="AMP_BINDING"/>
    <property type="match status" value="1"/>
</dbReference>
<keyword evidence="5" id="KW-1185">Reference proteome</keyword>
<feature type="transmembrane region" description="Helical" evidence="2">
    <location>
        <begin position="1137"/>
        <end position="1161"/>
    </location>
</feature>
<dbReference type="SUPFAM" id="SSF56801">
    <property type="entry name" value="Acetyl-CoA synthetase-like"/>
    <property type="match status" value="1"/>
</dbReference>
<feature type="transmembrane region" description="Helical" evidence="2">
    <location>
        <begin position="872"/>
        <end position="895"/>
    </location>
</feature>
<dbReference type="InterPro" id="IPR036736">
    <property type="entry name" value="ACP-like_sf"/>
</dbReference>
<feature type="domain" description="Carrier" evidence="3">
    <location>
        <begin position="542"/>
        <end position="619"/>
    </location>
</feature>
<evidence type="ECO:0000313" key="5">
    <source>
        <dbReference type="Proteomes" id="UP000517916"/>
    </source>
</evidence>
<dbReference type="SUPFAM" id="SSF47336">
    <property type="entry name" value="ACP-like"/>
    <property type="match status" value="1"/>
</dbReference>
<keyword evidence="2" id="KW-0812">Transmembrane</keyword>